<dbReference type="GeneID" id="87839064"/>
<sequence>MPAEKPSGFSVLLTSRLLFPGSRLWPSAAHSIECRVSKTNLDANEQASPIPGSILLAGEFGRDESAAHEAGESLPIRSETRIDQRSIFSAFFDDNRRLWRLVSTFSTSAAIVNKRTW</sequence>
<name>A0AAE0HL17_9PEZI</name>
<proteinExistence type="predicted"/>
<reference evidence="1" key="2">
    <citation type="submission" date="2023-06" db="EMBL/GenBank/DDBJ databases">
        <authorList>
            <consortium name="Lawrence Berkeley National Laboratory"/>
            <person name="Haridas S."/>
            <person name="Hensen N."/>
            <person name="Bonometti L."/>
            <person name="Westerberg I."/>
            <person name="Brannstrom I.O."/>
            <person name="Guillou S."/>
            <person name="Cros-Aarteil S."/>
            <person name="Calhoun S."/>
            <person name="Kuo A."/>
            <person name="Mondo S."/>
            <person name="Pangilinan J."/>
            <person name="Riley R."/>
            <person name="Labutti K."/>
            <person name="Andreopoulos B."/>
            <person name="Lipzen A."/>
            <person name="Chen C."/>
            <person name="Yanf M."/>
            <person name="Daum C."/>
            <person name="Ng V."/>
            <person name="Clum A."/>
            <person name="Steindorff A."/>
            <person name="Ohm R."/>
            <person name="Martin F."/>
            <person name="Silar P."/>
            <person name="Natvig D."/>
            <person name="Lalanne C."/>
            <person name="Gautier V."/>
            <person name="Ament-Velasquez S.L."/>
            <person name="Kruys A."/>
            <person name="Hutchinson M.I."/>
            <person name="Powell A.J."/>
            <person name="Barry K."/>
            <person name="Miller A.N."/>
            <person name="Grigoriev I.V."/>
            <person name="Debuchy R."/>
            <person name="Gladieux P."/>
            <person name="Thoren M.H."/>
            <person name="Johannesson H."/>
        </authorList>
    </citation>
    <scope>NUCLEOTIDE SEQUENCE</scope>
    <source>
        <strain evidence="1">CBS 168.71</strain>
    </source>
</reference>
<dbReference type="EMBL" id="JAUEPN010000002">
    <property type="protein sequence ID" value="KAK3298406.1"/>
    <property type="molecule type" value="Genomic_DNA"/>
</dbReference>
<gene>
    <name evidence="1" type="ORF">B0H64DRAFT_370899</name>
</gene>
<evidence type="ECO:0000313" key="1">
    <source>
        <dbReference type="EMBL" id="KAK3298406.1"/>
    </source>
</evidence>
<keyword evidence="2" id="KW-1185">Reference proteome</keyword>
<comment type="caution">
    <text evidence="1">The sequence shown here is derived from an EMBL/GenBank/DDBJ whole genome shotgun (WGS) entry which is preliminary data.</text>
</comment>
<accession>A0AAE0HL17</accession>
<organism evidence="1 2">
    <name type="scientific">Chaetomium fimeti</name>
    <dbReference type="NCBI Taxonomy" id="1854472"/>
    <lineage>
        <taxon>Eukaryota</taxon>
        <taxon>Fungi</taxon>
        <taxon>Dikarya</taxon>
        <taxon>Ascomycota</taxon>
        <taxon>Pezizomycotina</taxon>
        <taxon>Sordariomycetes</taxon>
        <taxon>Sordariomycetidae</taxon>
        <taxon>Sordariales</taxon>
        <taxon>Chaetomiaceae</taxon>
        <taxon>Chaetomium</taxon>
    </lineage>
</organism>
<dbReference type="Proteomes" id="UP001278766">
    <property type="component" value="Unassembled WGS sequence"/>
</dbReference>
<reference evidence="1" key="1">
    <citation type="journal article" date="2023" name="Mol. Phylogenet. Evol.">
        <title>Genome-scale phylogeny and comparative genomics of the fungal order Sordariales.</title>
        <authorList>
            <person name="Hensen N."/>
            <person name="Bonometti L."/>
            <person name="Westerberg I."/>
            <person name="Brannstrom I.O."/>
            <person name="Guillou S."/>
            <person name="Cros-Aarteil S."/>
            <person name="Calhoun S."/>
            <person name="Haridas S."/>
            <person name="Kuo A."/>
            <person name="Mondo S."/>
            <person name="Pangilinan J."/>
            <person name="Riley R."/>
            <person name="LaButti K."/>
            <person name="Andreopoulos B."/>
            <person name="Lipzen A."/>
            <person name="Chen C."/>
            <person name="Yan M."/>
            <person name="Daum C."/>
            <person name="Ng V."/>
            <person name="Clum A."/>
            <person name="Steindorff A."/>
            <person name="Ohm R.A."/>
            <person name="Martin F."/>
            <person name="Silar P."/>
            <person name="Natvig D.O."/>
            <person name="Lalanne C."/>
            <person name="Gautier V."/>
            <person name="Ament-Velasquez S.L."/>
            <person name="Kruys A."/>
            <person name="Hutchinson M.I."/>
            <person name="Powell A.J."/>
            <person name="Barry K."/>
            <person name="Miller A.N."/>
            <person name="Grigoriev I.V."/>
            <person name="Debuchy R."/>
            <person name="Gladieux P."/>
            <person name="Hiltunen Thoren M."/>
            <person name="Johannesson H."/>
        </authorList>
    </citation>
    <scope>NUCLEOTIDE SEQUENCE</scope>
    <source>
        <strain evidence="1">CBS 168.71</strain>
    </source>
</reference>
<protein>
    <submittedName>
        <fullName evidence="1">Uncharacterized protein</fullName>
    </submittedName>
</protein>
<evidence type="ECO:0000313" key="2">
    <source>
        <dbReference type="Proteomes" id="UP001278766"/>
    </source>
</evidence>
<dbReference type="AlphaFoldDB" id="A0AAE0HL17"/>
<dbReference type="RefSeq" id="XP_062661920.1">
    <property type="nucleotide sequence ID" value="XM_062802116.1"/>
</dbReference>